<dbReference type="InterPro" id="IPR036291">
    <property type="entry name" value="NAD(P)-bd_dom_sf"/>
</dbReference>
<dbReference type="Gene3D" id="3.40.50.720">
    <property type="entry name" value="NAD(P)-binding Rossmann-like Domain"/>
    <property type="match status" value="1"/>
</dbReference>
<gene>
    <name evidence="6" type="ORF">SNR37_001558</name>
</gene>
<dbReference type="RefSeq" id="WP_329776927.1">
    <property type="nucleotide sequence ID" value="NZ_JAYDYW010000018.1"/>
</dbReference>
<dbReference type="EMBL" id="JAYDYW010000018">
    <property type="protein sequence ID" value="MEE1676226.1"/>
    <property type="molecule type" value="Genomic_DNA"/>
</dbReference>
<dbReference type="Proteomes" id="UP001310248">
    <property type="component" value="Unassembled WGS sequence"/>
</dbReference>
<comment type="caution">
    <text evidence="6">The sequence shown here is derived from an EMBL/GenBank/DDBJ whole genome shotgun (WGS) entry which is preliminary data.</text>
</comment>
<reference evidence="7" key="1">
    <citation type="submission" date="2023-07" db="EMBL/GenBank/DDBJ databases">
        <title>Draft genome sequence of Agarivorans aestuarii strain ZMCS4, a CAZymes producing bacteria isolated from the marine brown algae Clodostephus spongiosus.</title>
        <authorList>
            <person name="Lorente B."/>
            <person name="Cabral C."/>
            <person name="Frias J."/>
            <person name="Faria J."/>
            <person name="Toubarro D."/>
        </authorList>
    </citation>
    <scope>NUCLEOTIDE SEQUENCE [LARGE SCALE GENOMIC DNA]</scope>
    <source>
        <strain evidence="7">ZMCS4</strain>
    </source>
</reference>
<evidence type="ECO:0000256" key="3">
    <source>
        <dbReference type="ARBA" id="ARBA00023002"/>
    </source>
</evidence>
<dbReference type="InterPro" id="IPR055170">
    <property type="entry name" value="GFO_IDH_MocA-like_dom"/>
</dbReference>
<keyword evidence="3" id="KW-0560">Oxidoreductase</keyword>
<protein>
    <submittedName>
        <fullName evidence="6">Gfo/Idh/MocA family oxidoreductase</fullName>
    </submittedName>
</protein>
<dbReference type="SUPFAM" id="SSF51735">
    <property type="entry name" value="NAD(P)-binding Rossmann-fold domains"/>
    <property type="match status" value="1"/>
</dbReference>
<dbReference type="InterPro" id="IPR050984">
    <property type="entry name" value="Gfo/Idh/MocA_domain"/>
</dbReference>
<evidence type="ECO:0000313" key="6">
    <source>
        <dbReference type="EMBL" id="MEE1676226.1"/>
    </source>
</evidence>
<sequence>MQRKTFNWGIIAPGRIARRFAEGLSAIEDAKLHAVASSNEQRGKAFAKEFGASTCYLRYDELLADSKIDAVYIANPHRFHYDTIRACILAGKPVLCEKPLTVNAAQAKQLMALAEQHQVFLMEAMWSRYLPAWQQVKRWLNQNAIGEVKLLQSNFAFPIPRDENDRLLNLELAGGVLLDYGVYNVALSQFVMGRHPEKVLADGVVGNTGVDERCSVILNYGGVASQFTCSFQSYTENSFCIYGDKGKIVVPAYFWDTNKVELHSFDKSPEILELPYLATGFEYQATEAMNCIRQGKLQSDLNTWQDTLGTQQVMDEILAQVGVKYPFL</sequence>
<keyword evidence="2" id="KW-0732">Signal</keyword>
<dbReference type="InterPro" id="IPR000683">
    <property type="entry name" value="Gfo/Idh/MocA-like_OxRdtase_N"/>
</dbReference>
<accession>A0ABU7GAD4</accession>
<dbReference type="PANTHER" id="PTHR22604:SF105">
    <property type="entry name" value="TRANS-1,2-DIHYDROBENZENE-1,2-DIOL DEHYDROGENASE"/>
    <property type="match status" value="1"/>
</dbReference>
<keyword evidence="7" id="KW-1185">Reference proteome</keyword>
<evidence type="ECO:0000259" key="5">
    <source>
        <dbReference type="Pfam" id="PF22725"/>
    </source>
</evidence>
<dbReference type="Pfam" id="PF22725">
    <property type="entry name" value="GFO_IDH_MocA_C3"/>
    <property type="match status" value="1"/>
</dbReference>
<evidence type="ECO:0000259" key="4">
    <source>
        <dbReference type="Pfam" id="PF01408"/>
    </source>
</evidence>
<evidence type="ECO:0000313" key="7">
    <source>
        <dbReference type="Proteomes" id="UP001310248"/>
    </source>
</evidence>
<dbReference type="PANTHER" id="PTHR22604">
    <property type="entry name" value="OXIDOREDUCTASES"/>
    <property type="match status" value="1"/>
</dbReference>
<evidence type="ECO:0000256" key="2">
    <source>
        <dbReference type="ARBA" id="ARBA00022729"/>
    </source>
</evidence>
<evidence type="ECO:0000256" key="1">
    <source>
        <dbReference type="ARBA" id="ARBA00010928"/>
    </source>
</evidence>
<feature type="domain" description="Gfo/Idh/MocA-like oxidoreductase N-terminal" evidence="4">
    <location>
        <begin position="6"/>
        <end position="123"/>
    </location>
</feature>
<name>A0ABU7GAD4_9ALTE</name>
<dbReference type="Gene3D" id="3.30.360.10">
    <property type="entry name" value="Dihydrodipicolinate Reductase, domain 2"/>
    <property type="match status" value="1"/>
</dbReference>
<proteinExistence type="inferred from homology"/>
<comment type="similarity">
    <text evidence="1">Belongs to the Gfo/Idh/MocA family.</text>
</comment>
<dbReference type="SUPFAM" id="SSF55347">
    <property type="entry name" value="Glyceraldehyde-3-phosphate dehydrogenase-like, C-terminal domain"/>
    <property type="match status" value="1"/>
</dbReference>
<feature type="domain" description="GFO/IDH/MocA-like oxidoreductase" evidence="5">
    <location>
        <begin position="133"/>
        <end position="248"/>
    </location>
</feature>
<dbReference type="Pfam" id="PF01408">
    <property type="entry name" value="GFO_IDH_MocA"/>
    <property type="match status" value="1"/>
</dbReference>
<organism evidence="6 7">
    <name type="scientific">Agarivorans aestuarii</name>
    <dbReference type="NCBI Taxonomy" id="1563703"/>
    <lineage>
        <taxon>Bacteria</taxon>
        <taxon>Pseudomonadati</taxon>
        <taxon>Pseudomonadota</taxon>
        <taxon>Gammaproteobacteria</taxon>
        <taxon>Alteromonadales</taxon>
        <taxon>Alteromonadaceae</taxon>
        <taxon>Agarivorans</taxon>
    </lineage>
</organism>